<dbReference type="InterPro" id="IPR002781">
    <property type="entry name" value="TM_pro_TauE-like"/>
</dbReference>
<dbReference type="GO" id="GO:0005886">
    <property type="term" value="C:plasma membrane"/>
    <property type="evidence" value="ECO:0007669"/>
    <property type="project" value="UniProtKB-SubCell"/>
</dbReference>
<dbReference type="PANTHER" id="PTHR30269">
    <property type="entry name" value="TRANSMEMBRANE PROTEIN YFCA"/>
    <property type="match status" value="1"/>
</dbReference>
<dbReference type="PANTHER" id="PTHR30269:SF37">
    <property type="entry name" value="MEMBRANE TRANSPORTER PROTEIN"/>
    <property type="match status" value="1"/>
</dbReference>
<dbReference type="STRING" id="1462526.BN990_00448"/>
<feature type="transmembrane region" description="Helical" evidence="8">
    <location>
        <begin position="164"/>
        <end position="181"/>
    </location>
</feature>
<dbReference type="EMBL" id="CCDP010000001">
    <property type="protein sequence ID" value="CDQ38181.1"/>
    <property type="molecule type" value="Genomic_DNA"/>
</dbReference>
<keyword evidence="5 8" id="KW-0812">Transmembrane</keyword>
<keyword evidence="6 8" id="KW-1133">Transmembrane helix</keyword>
<evidence type="ECO:0000256" key="5">
    <source>
        <dbReference type="ARBA" id="ARBA00022692"/>
    </source>
</evidence>
<keyword evidence="10" id="KW-1185">Reference proteome</keyword>
<reference evidence="9 10" key="1">
    <citation type="submission" date="2014-03" db="EMBL/GenBank/DDBJ databases">
        <authorList>
            <person name="Urmite Genomes U."/>
        </authorList>
    </citation>
    <scope>NUCLEOTIDE SEQUENCE [LARGE SCALE GENOMIC DNA]</scope>
    <source>
        <strain evidence="9 10">Vm-5</strain>
    </source>
</reference>
<feature type="transmembrane region" description="Helical" evidence="8">
    <location>
        <begin position="43"/>
        <end position="61"/>
    </location>
</feature>
<feature type="transmembrane region" description="Helical" evidence="8">
    <location>
        <begin position="187"/>
        <end position="210"/>
    </location>
</feature>
<dbReference type="eggNOG" id="COG0730">
    <property type="taxonomic scope" value="Bacteria"/>
</dbReference>
<feature type="transmembrane region" description="Helical" evidence="8">
    <location>
        <begin position="73"/>
        <end position="90"/>
    </location>
</feature>
<dbReference type="AlphaFoldDB" id="A0A024Q8B4"/>
<keyword evidence="4 8" id="KW-1003">Cell membrane</keyword>
<evidence type="ECO:0000256" key="2">
    <source>
        <dbReference type="ARBA" id="ARBA00009142"/>
    </source>
</evidence>
<keyword evidence="3" id="KW-0813">Transport</keyword>
<keyword evidence="7 8" id="KW-0472">Membrane</keyword>
<dbReference type="Pfam" id="PF01925">
    <property type="entry name" value="TauE"/>
    <property type="match status" value="1"/>
</dbReference>
<gene>
    <name evidence="9" type="ORF">BN990_00448</name>
</gene>
<comment type="similarity">
    <text evidence="2 8">Belongs to the 4-toluene sulfonate uptake permease (TSUP) (TC 2.A.102) family.</text>
</comment>
<evidence type="ECO:0000256" key="4">
    <source>
        <dbReference type="ARBA" id="ARBA00022475"/>
    </source>
</evidence>
<organism evidence="9 10">
    <name type="scientific">Virgibacillus massiliensis</name>
    <dbReference type="NCBI Taxonomy" id="1462526"/>
    <lineage>
        <taxon>Bacteria</taxon>
        <taxon>Bacillati</taxon>
        <taxon>Bacillota</taxon>
        <taxon>Bacilli</taxon>
        <taxon>Bacillales</taxon>
        <taxon>Bacillaceae</taxon>
        <taxon>Virgibacillus</taxon>
    </lineage>
</organism>
<comment type="caution">
    <text evidence="9">The sequence shown here is derived from an EMBL/GenBank/DDBJ whole genome shotgun (WGS) entry which is preliminary data.</text>
</comment>
<evidence type="ECO:0000256" key="6">
    <source>
        <dbReference type="ARBA" id="ARBA00022989"/>
    </source>
</evidence>
<evidence type="ECO:0000313" key="10">
    <source>
        <dbReference type="Proteomes" id="UP000028875"/>
    </source>
</evidence>
<reference evidence="10" key="2">
    <citation type="submission" date="2014-05" db="EMBL/GenBank/DDBJ databases">
        <title>Draft genome sequence of Virgibacillus massiliensis Vm-5.</title>
        <authorList>
            <person name="Khelaifia S."/>
            <person name="Croce O."/>
            <person name="Lagier J.C."/>
            <person name="Raoult D."/>
        </authorList>
    </citation>
    <scope>NUCLEOTIDE SEQUENCE [LARGE SCALE GENOMIC DNA]</scope>
    <source>
        <strain evidence="10">Vm-5</strain>
    </source>
</reference>
<evidence type="ECO:0000256" key="3">
    <source>
        <dbReference type="ARBA" id="ARBA00022448"/>
    </source>
</evidence>
<evidence type="ECO:0000256" key="1">
    <source>
        <dbReference type="ARBA" id="ARBA00004651"/>
    </source>
</evidence>
<evidence type="ECO:0000256" key="8">
    <source>
        <dbReference type="RuleBase" id="RU363041"/>
    </source>
</evidence>
<evidence type="ECO:0000256" key="7">
    <source>
        <dbReference type="ARBA" id="ARBA00023136"/>
    </source>
</evidence>
<name>A0A024Q8B4_9BACI</name>
<feature type="transmembrane region" description="Helical" evidence="8">
    <location>
        <begin position="96"/>
        <end position="113"/>
    </location>
</feature>
<protein>
    <recommendedName>
        <fullName evidence="8">Probable membrane transporter protein</fullName>
    </recommendedName>
</protein>
<dbReference type="InterPro" id="IPR052017">
    <property type="entry name" value="TSUP"/>
</dbReference>
<feature type="transmembrane region" description="Helical" evidence="8">
    <location>
        <begin position="217"/>
        <end position="235"/>
    </location>
</feature>
<proteinExistence type="inferred from homology"/>
<sequence length="238" mass="26210">MASILLFSIIILAASILQTSTGFGFSIIATPLLLLIFEPREAIQINLIISLVISFALINNIKKDVDVGIVRRFAWGSVLGLPLGLAVFLYMEVNVLKLIISIIILLLTALLLLRFKMNQTEQRDYIAGGFSGAFTTSIGMPGPPILLYFSGTHTKKEKLRATTLAFYLFIYFVSLAIQVVAAGTSKLIWLSSISALPLVAIGLLLGQLLFKRINQALFQKLTYVLLLFTGIYLLIEQL</sequence>
<dbReference type="Proteomes" id="UP000028875">
    <property type="component" value="Unassembled WGS sequence"/>
</dbReference>
<evidence type="ECO:0000313" key="9">
    <source>
        <dbReference type="EMBL" id="CDQ38181.1"/>
    </source>
</evidence>
<comment type="subcellular location">
    <subcellularLocation>
        <location evidence="1 8">Cell membrane</location>
        <topology evidence="1 8">Multi-pass membrane protein</topology>
    </subcellularLocation>
</comment>
<accession>A0A024Q8B4</accession>